<dbReference type="InterPro" id="IPR040256">
    <property type="entry name" value="At4g02000-like"/>
</dbReference>
<evidence type="ECO:0000313" key="2">
    <source>
        <dbReference type="EMBL" id="KAK2631357.1"/>
    </source>
</evidence>
<dbReference type="AlphaFoldDB" id="A0AAD9T830"/>
<evidence type="ECO:0000313" key="3">
    <source>
        <dbReference type="Proteomes" id="UP000030711"/>
    </source>
</evidence>
<comment type="caution">
    <text evidence="2">The sequence shown here is derived from an EMBL/GenBank/DDBJ whole genome shotgun (WGS) entry which is preliminary data.</text>
</comment>
<accession>A0AAD9T830</accession>
<reference evidence="2 3" key="1">
    <citation type="journal article" date="2014" name="Nature">
        <title>The genome of Eucalyptus grandis.</title>
        <authorList>
            <person name="Myburg A.A."/>
            <person name="Grattapaglia D."/>
            <person name="Tuskan G.A."/>
            <person name="Hellsten U."/>
            <person name="Hayes R.D."/>
            <person name="Grimwood J."/>
            <person name="Jenkins J."/>
            <person name="Lindquist E."/>
            <person name="Tice H."/>
            <person name="Bauer D."/>
            <person name="Goodstein D.M."/>
            <person name="Dubchak I."/>
            <person name="Poliakov A."/>
            <person name="Mizrachi E."/>
            <person name="Kullan A.R."/>
            <person name="Hussey S.G."/>
            <person name="Pinard D."/>
            <person name="van der Merwe K."/>
            <person name="Singh P."/>
            <person name="van Jaarsveld I."/>
            <person name="Silva-Junior O.B."/>
            <person name="Togawa R.C."/>
            <person name="Pappas M.R."/>
            <person name="Faria D.A."/>
            <person name="Sansaloni C.P."/>
            <person name="Petroli C.D."/>
            <person name="Yang X."/>
            <person name="Ranjan P."/>
            <person name="Tschaplinski T.J."/>
            <person name="Ye C.Y."/>
            <person name="Li T."/>
            <person name="Sterck L."/>
            <person name="Vanneste K."/>
            <person name="Murat F."/>
            <person name="Soler M."/>
            <person name="Clemente H.S."/>
            <person name="Saidi N."/>
            <person name="Cassan-Wang H."/>
            <person name="Dunand C."/>
            <person name="Hefer C.A."/>
            <person name="Bornberg-Bauer E."/>
            <person name="Kersting A.R."/>
            <person name="Vining K."/>
            <person name="Amarasinghe V."/>
            <person name="Ranik M."/>
            <person name="Naithani S."/>
            <person name="Elser J."/>
            <person name="Boyd A.E."/>
            <person name="Liston A."/>
            <person name="Spatafora J.W."/>
            <person name="Dharmwardhana P."/>
            <person name="Raja R."/>
            <person name="Sullivan C."/>
            <person name="Romanel E."/>
            <person name="Alves-Ferreira M."/>
            <person name="Kulheim C."/>
            <person name="Foley W."/>
            <person name="Carocha V."/>
            <person name="Paiva J."/>
            <person name="Kudrna D."/>
            <person name="Brommonschenkel S.H."/>
            <person name="Pasquali G."/>
            <person name="Byrne M."/>
            <person name="Rigault P."/>
            <person name="Tibbits J."/>
            <person name="Spokevicius A."/>
            <person name="Jones R.C."/>
            <person name="Steane D.A."/>
            <person name="Vaillancourt R.E."/>
            <person name="Potts B.M."/>
            <person name="Joubert F."/>
            <person name="Barry K."/>
            <person name="Pappas G.J."/>
            <person name="Strauss S.H."/>
            <person name="Jaiswal P."/>
            <person name="Grima-Pettenati J."/>
            <person name="Salse J."/>
            <person name="Van de Peer Y."/>
            <person name="Rokhsar D.S."/>
            <person name="Schmutz J."/>
        </authorList>
    </citation>
    <scope>NUCLEOTIDE SEQUENCE [LARGE SCALE GENOMIC DNA]</scope>
    <source>
        <strain evidence="3">cv. BRASUZ1</strain>
        <tissue evidence="2">Leaf extractions</tissue>
    </source>
</reference>
<gene>
    <name evidence="2" type="ORF">EUGRSUZ_L03030</name>
</gene>
<dbReference type="PANTHER" id="PTHR31286">
    <property type="entry name" value="GLYCINE-RICH CELL WALL STRUCTURAL PROTEIN 1.8-LIKE"/>
    <property type="match status" value="1"/>
</dbReference>
<organism evidence="2 3">
    <name type="scientific">Eucalyptus grandis</name>
    <name type="common">Flooded gum</name>
    <dbReference type="NCBI Taxonomy" id="71139"/>
    <lineage>
        <taxon>Eukaryota</taxon>
        <taxon>Viridiplantae</taxon>
        <taxon>Streptophyta</taxon>
        <taxon>Embryophyta</taxon>
        <taxon>Tracheophyta</taxon>
        <taxon>Spermatophyta</taxon>
        <taxon>Magnoliopsida</taxon>
        <taxon>eudicotyledons</taxon>
        <taxon>Gunneridae</taxon>
        <taxon>Pentapetalae</taxon>
        <taxon>rosids</taxon>
        <taxon>malvids</taxon>
        <taxon>Myrtales</taxon>
        <taxon>Myrtaceae</taxon>
        <taxon>Myrtoideae</taxon>
        <taxon>Eucalypteae</taxon>
        <taxon>Eucalyptus</taxon>
    </lineage>
</organism>
<feature type="domain" description="DUF4283" evidence="1">
    <location>
        <begin position="41"/>
        <end position="119"/>
    </location>
</feature>
<dbReference type="EMBL" id="MU850050">
    <property type="protein sequence ID" value="KAK2631357.1"/>
    <property type="molecule type" value="Genomic_DNA"/>
</dbReference>
<dbReference type="Proteomes" id="UP000030711">
    <property type="component" value="Unassembled WGS sequence"/>
</dbReference>
<dbReference type="Pfam" id="PF14111">
    <property type="entry name" value="DUF4283"/>
    <property type="match status" value="1"/>
</dbReference>
<name>A0AAD9T830_EUCGR</name>
<proteinExistence type="predicted"/>
<evidence type="ECO:0000259" key="1">
    <source>
        <dbReference type="Pfam" id="PF14111"/>
    </source>
</evidence>
<keyword evidence="3" id="KW-1185">Reference proteome</keyword>
<sequence>MNTSHPSEDARLAALCNRLGRLWSEEDVDVWDDEIPPEKLQECKATLVGKILSDPSVNFQALQSTLTRVWRNDHVQISQPEEGLYVFKFNSETERQRILHSGHWLFGHHLLILKPWLPNTPLHCYDFTTCEFWVQIFGLPLERCTASMFAKAARHLGQVQEVSLATKENSAVKTGRVRVNINLNEPLKSGKLLRLEGQNIWIDFKYERLSYYCY</sequence>
<dbReference type="InterPro" id="IPR025558">
    <property type="entry name" value="DUF4283"/>
</dbReference>
<protein>
    <recommendedName>
        <fullName evidence="1">DUF4283 domain-containing protein</fullName>
    </recommendedName>
</protein>
<dbReference type="PANTHER" id="PTHR31286:SF99">
    <property type="entry name" value="DUF4283 DOMAIN-CONTAINING PROTEIN"/>
    <property type="match status" value="1"/>
</dbReference>